<dbReference type="AlphaFoldDB" id="A0A541B7R1"/>
<reference evidence="2 3" key="1">
    <citation type="submission" date="2019-06" db="EMBL/GenBank/DDBJ databases">
        <title>Rhodococcus spaelei sp. nov., isolated from a cave.</title>
        <authorList>
            <person name="Lee S.D."/>
        </authorList>
    </citation>
    <scope>NUCLEOTIDE SEQUENCE [LARGE SCALE GENOMIC DNA]</scope>
    <source>
        <strain evidence="2 3">C9-5</strain>
    </source>
</reference>
<organism evidence="2 3">
    <name type="scientific">Rhodococcus spelaei</name>
    <dbReference type="NCBI Taxonomy" id="2546320"/>
    <lineage>
        <taxon>Bacteria</taxon>
        <taxon>Bacillati</taxon>
        <taxon>Actinomycetota</taxon>
        <taxon>Actinomycetes</taxon>
        <taxon>Mycobacteriales</taxon>
        <taxon>Nocardiaceae</taxon>
        <taxon>Rhodococcus</taxon>
    </lineage>
</organism>
<dbReference type="InterPro" id="IPR032710">
    <property type="entry name" value="NTF2-like_dom_sf"/>
</dbReference>
<dbReference type="Gene3D" id="3.10.450.50">
    <property type="match status" value="1"/>
</dbReference>
<feature type="domain" description="SnoaL-like" evidence="1">
    <location>
        <begin position="12"/>
        <end position="130"/>
    </location>
</feature>
<dbReference type="InterPro" id="IPR011944">
    <property type="entry name" value="Steroid_delta5-4_isomerase"/>
</dbReference>
<protein>
    <submittedName>
        <fullName evidence="2">SgcJ/EcaC family oxidoreductase</fullName>
    </submittedName>
</protein>
<dbReference type="OrthoDB" id="582586at2"/>
<dbReference type="SUPFAM" id="SSF54427">
    <property type="entry name" value="NTF2-like"/>
    <property type="match status" value="1"/>
</dbReference>
<dbReference type="Proteomes" id="UP000316256">
    <property type="component" value="Unassembled WGS sequence"/>
</dbReference>
<evidence type="ECO:0000313" key="2">
    <source>
        <dbReference type="EMBL" id="TQF68338.1"/>
    </source>
</evidence>
<sequence>MSETRSKDEAAIRAVLAGVYDAWGTDADAFVADYTEDATAILPGSYRRSKEEVRQKMAEGFASVLKGSTTRDEIRSIRFLGADAAVVVSETGILFPGEALVPADRVANATWVLEKRDDKWLIAAYHNSPAHAG</sequence>
<accession>A0A541B7R1</accession>
<dbReference type="EMBL" id="VIGH01000006">
    <property type="protein sequence ID" value="TQF68338.1"/>
    <property type="molecule type" value="Genomic_DNA"/>
</dbReference>
<evidence type="ECO:0000313" key="3">
    <source>
        <dbReference type="Proteomes" id="UP000316256"/>
    </source>
</evidence>
<dbReference type="InterPro" id="IPR037401">
    <property type="entry name" value="SnoaL-like"/>
</dbReference>
<comment type="caution">
    <text evidence="2">The sequence shown here is derived from an EMBL/GenBank/DDBJ whole genome shotgun (WGS) entry which is preliminary data.</text>
</comment>
<name>A0A541B7R1_9NOCA</name>
<dbReference type="Pfam" id="PF13474">
    <property type="entry name" value="SnoaL_3"/>
    <property type="match status" value="1"/>
</dbReference>
<proteinExistence type="predicted"/>
<keyword evidence="3" id="KW-1185">Reference proteome</keyword>
<evidence type="ECO:0000259" key="1">
    <source>
        <dbReference type="Pfam" id="PF13474"/>
    </source>
</evidence>
<dbReference type="NCBIfam" id="TIGR02246">
    <property type="entry name" value="SgcJ/EcaC family oxidoreductase"/>
    <property type="match status" value="1"/>
</dbReference>
<gene>
    <name evidence="2" type="ORF">FK531_14700</name>
</gene>
<dbReference type="RefSeq" id="WP_142100547.1">
    <property type="nucleotide sequence ID" value="NZ_VIGH01000006.1"/>
</dbReference>